<evidence type="ECO:0000313" key="3">
    <source>
        <dbReference type="Proteomes" id="UP000026962"/>
    </source>
</evidence>
<proteinExistence type="predicted"/>
<evidence type="ECO:0000256" key="1">
    <source>
        <dbReference type="SAM" id="Phobius"/>
    </source>
</evidence>
<dbReference type="Gramene" id="OPUNC04G05590.1">
    <property type="protein sequence ID" value="OPUNC04G05590.1"/>
    <property type="gene ID" value="OPUNC04G05590"/>
</dbReference>
<keyword evidence="1" id="KW-0472">Membrane</keyword>
<dbReference type="HOGENOM" id="CLU_2762207_0_0_1"/>
<reference evidence="2" key="1">
    <citation type="submission" date="2015-04" db="UniProtKB">
        <authorList>
            <consortium name="EnsemblPlants"/>
        </authorList>
    </citation>
    <scope>IDENTIFICATION</scope>
</reference>
<reference evidence="2" key="2">
    <citation type="submission" date="2018-05" db="EMBL/GenBank/DDBJ databases">
        <title>OpunRS2 (Oryza punctata Reference Sequence Version 2).</title>
        <authorList>
            <person name="Zhang J."/>
            <person name="Kudrna D."/>
            <person name="Lee S."/>
            <person name="Talag J."/>
            <person name="Welchert J."/>
            <person name="Wing R.A."/>
        </authorList>
    </citation>
    <scope>NUCLEOTIDE SEQUENCE [LARGE SCALE GENOMIC DNA]</scope>
</reference>
<dbReference type="AlphaFoldDB" id="A0A0E0KNS5"/>
<evidence type="ECO:0000313" key="2">
    <source>
        <dbReference type="EnsemblPlants" id="OPUNC04G05590.1"/>
    </source>
</evidence>
<dbReference type="EnsemblPlants" id="OPUNC04G05590.1">
    <property type="protein sequence ID" value="OPUNC04G05590.1"/>
    <property type="gene ID" value="OPUNC04G05590"/>
</dbReference>
<protein>
    <submittedName>
        <fullName evidence="2">Uncharacterized protein</fullName>
    </submittedName>
</protein>
<dbReference type="Proteomes" id="UP000026962">
    <property type="component" value="Chromosome 4"/>
</dbReference>
<name>A0A0E0KNS5_ORYPU</name>
<keyword evidence="1" id="KW-1133">Transmembrane helix</keyword>
<sequence length="70" mass="8186">MTVKSEPSLEAIKGERALISQHTLKKMLKLKVKENKIWMTEIHLNKMNKTLMIILNIHLMIQMTIVLFVV</sequence>
<keyword evidence="1" id="KW-0812">Transmembrane</keyword>
<feature type="transmembrane region" description="Helical" evidence="1">
    <location>
        <begin position="51"/>
        <end position="69"/>
    </location>
</feature>
<organism evidence="2">
    <name type="scientific">Oryza punctata</name>
    <name type="common">Red rice</name>
    <dbReference type="NCBI Taxonomy" id="4537"/>
    <lineage>
        <taxon>Eukaryota</taxon>
        <taxon>Viridiplantae</taxon>
        <taxon>Streptophyta</taxon>
        <taxon>Embryophyta</taxon>
        <taxon>Tracheophyta</taxon>
        <taxon>Spermatophyta</taxon>
        <taxon>Magnoliopsida</taxon>
        <taxon>Liliopsida</taxon>
        <taxon>Poales</taxon>
        <taxon>Poaceae</taxon>
        <taxon>BOP clade</taxon>
        <taxon>Oryzoideae</taxon>
        <taxon>Oryzeae</taxon>
        <taxon>Oryzinae</taxon>
        <taxon>Oryza</taxon>
    </lineage>
</organism>
<accession>A0A0E0KNS5</accession>
<keyword evidence="3" id="KW-1185">Reference proteome</keyword>